<organism evidence="6 7">
    <name type="scientific">Acinetobacter rongchengensis</name>
    <dbReference type="NCBI Taxonomy" id="2419601"/>
    <lineage>
        <taxon>Bacteria</taxon>
        <taxon>Pseudomonadati</taxon>
        <taxon>Pseudomonadota</taxon>
        <taxon>Gammaproteobacteria</taxon>
        <taxon>Moraxellales</taxon>
        <taxon>Moraxellaceae</taxon>
        <taxon>Acinetobacter</taxon>
    </lineage>
</organism>
<dbReference type="GO" id="GO:0003677">
    <property type="term" value="F:DNA binding"/>
    <property type="evidence" value="ECO:0007669"/>
    <property type="project" value="UniProtKB-KW"/>
</dbReference>
<evidence type="ECO:0000259" key="4">
    <source>
        <dbReference type="PROSITE" id="PS51077"/>
    </source>
</evidence>
<name>A0A3A8EVU5_9GAMM</name>
<proteinExistence type="predicted"/>
<dbReference type="OrthoDB" id="9807558at2"/>
<evidence type="ECO:0000313" key="7">
    <source>
        <dbReference type="Proteomes" id="UP000280405"/>
    </source>
</evidence>
<accession>A0A3A8EVU5</accession>
<dbReference type="PANTHER" id="PTHR30136:SF34">
    <property type="entry name" value="TRANSCRIPTIONAL REGULATOR"/>
    <property type="match status" value="1"/>
</dbReference>
<sequence>MNSTNTDALLELETETNKDERYLVPGLVRGLAILKLFDQDHQEMTISEIAEKIEVNRSSAFRLIYTLESCGYLRKRSQKTYALDSNVMALGFNSLSKLSLNELAAPIMQSLRDEIKIAVHLSILEGTDIVFIHNVQSIGPFTSNVHIGTRWHAHATVIGQLILAGLPEAEVRKRYANFTDWKVYSERTPHDLESLLERLNYVRTQKFMVSWGHFNTDMAACAAPIFNQSTQEMVAILSVSCPLSTYSEDVFRTNIAQSVIEHANKISQFIYI</sequence>
<dbReference type="AlphaFoldDB" id="A0A3A8EVU5"/>
<keyword evidence="7" id="KW-1185">Reference proteome</keyword>
<feature type="domain" description="HTH iclR-type" evidence="4">
    <location>
        <begin position="24"/>
        <end position="85"/>
    </location>
</feature>
<dbReference type="PANTHER" id="PTHR30136">
    <property type="entry name" value="HELIX-TURN-HELIX TRANSCRIPTIONAL REGULATOR, ICLR FAMILY"/>
    <property type="match status" value="1"/>
</dbReference>
<keyword evidence="2" id="KW-0238">DNA-binding</keyword>
<dbReference type="SMART" id="SM00346">
    <property type="entry name" value="HTH_ICLR"/>
    <property type="match status" value="1"/>
</dbReference>
<dbReference type="InterPro" id="IPR029016">
    <property type="entry name" value="GAF-like_dom_sf"/>
</dbReference>
<dbReference type="Gene3D" id="3.30.450.40">
    <property type="match status" value="1"/>
</dbReference>
<dbReference type="SUPFAM" id="SSF55781">
    <property type="entry name" value="GAF domain-like"/>
    <property type="match status" value="1"/>
</dbReference>
<evidence type="ECO:0000256" key="1">
    <source>
        <dbReference type="ARBA" id="ARBA00023015"/>
    </source>
</evidence>
<dbReference type="Proteomes" id="UP000280405">
    <property type="component" value="Unassembled WGS sequence"/>
</dbReference>
<dbReference type="InterPro" id="IPR036390">
    <property type="entry name" value="WH_DNA-bd_sf"/>
</dbReference>
<evidence type="ECO:0000313" key="6">
    <source>
        <dbReference type="EMBL" id="RKG37556.1"/>
    </source>
</evidence>
<dbReference type="InterPro" id="IPR014757">
    <property type="entry name" value="Tscrpt_reg_IclR_C"/>
</dbReference>
<dbReference type="InterPro" id="IPR050707">
    <property type="entry name" value="HTH_MetabolicPath_Reg"/>
</dbReference>
<evidence type="ECO:0000259" key="5">
    <source>
        <dbReference type="PROSITE" id="PS51078"/>
    </source>
</evidence>
<dbReference type="InterPro" id="IPR005471">
    <property type="entry name" value="Tscrpt_reg_IclR_N"/>
</dbReference>
<comment type="caution">
    <text evidence="6">The sequence shown here is derived from an EMBL/GenBank/DDBJ whole genome shotgun (WGS) entry which is preliminary data.</text>
</comment>
<protein>
    <submittedName>
        <fullName evidence="6">IclR family transcriptional regulator</fullName>
    </submittedName>
</protein>
<keyword evidence="3" id="KW-0804">Transcription</keyword>
<dbReference type="Gene3D" id="1.10.10.10">
    <property type="entry name" value="Winged helix-like DNA-binding domain superfamily/Winged helix DNA-binding domain"/>
    <property type="match status" value="1"/>
</dbReference>
<evidence type="ECO:0000256" key="2">
    <source>
        <dbReference type="ARBA" id="ARBA00023125"/>
    </source>
</evidence>
<dbReference type="InterPro" id="IPR036388">
    <property type="entry name" value="WH-like_DNA-bd_sf"/>
</dbReference>
<dbReference type="PROSITE" id="PS51077">
    <property type="entry name" value="HTH_ICLR"/>
    <property type="match status" value="1"/>
</dbReference>
<keyword evidence="1" id="KW-0805">Transcription regulation</keyword>
<dbReference type="SUPFAM" id="SSF46785">
    <property type="entry name" value="Winged helix' DNA-binding domain"/>
    <property type="match status" value="1"/>
</dbReference>
<dbReference type="GO" id="GO:0003700">
    <property type="term" value="F:DNA-binding transcription factor activity"/>
    <property type="evidence" value="ECO:0007669"/>
    <property type="project" value="TreeGrafter"/>
</dbReference>
<dbReference type="PROSITE" id="PS51078">
    <property type="entry name" value="ICLR_ED"/>
    <property type="match status" value="1"/>
</dbReference>
<dbReference type="Pfam" id="PF01614">
    <property type="entry name" value="IclR_C"/>
    <property type="match status" value="1"/>
</dbReference>
<dbReference type="Pfam" id="PF09339">
    <property type="entry name" value="HTH_IclR"/>
    <property type="match status" value="1"/>
</dbReference>
<evidence type="ECO:0000256" key="3">
    <source>
        <dbReference type="ARBA" id="ARBA00023163"/>
    </source>
</evidence>
<feature type="domain" description="IclR-ED" evidence="5">
    <location>
        <begin position="86"/>
        <end position="272"/>
    </location>
</feature>
<dbReference type="EMBL" id="RAXT01000019">
    <property type="protein sequence ID" value="RKG37556.1"/>
    <property type="molecule type" value="Genomic_DNA"/>
</dbReference>
<dbReference type="GO" id="GO:0045892">
    <property type="term" value="P:negative regulation of DNA-templated transcription"/>
    <property type="evidence" value="ECO:0007669"/>
    <property type="project" value="TreeGrafter"/>
</dbReference>
<gene>
    <name evidence="6" type="ORF">D7V20_10535</name>
</gene>
<reference evidence="6 7" key="1">
    <citation type="submission" date="2018-09" db="EMBL/GenBank/DDBJ databases">
        <title>The draft genome of Acinetobacter spp. strains.</title>
        <authorList>
            <person name="Qin J."/>
            <person name="Feng Y."/>
            <person name="Zong Z."/>
        </authorList>
    </citation>
    <scope>NUCLEOTIDE SEQUENCE [LARGE SCALE GENOMIC DNA]</scope>
    <source>
        <strain evidence="6 7">WCHAc060115</strain>
    </source>
</reference>
<dbReference type="RefSeq" id="WP_120384247.1">
    <property type="nucleotide sequence ID" value="NZ_RAXT01000019.1"/>
</dbReference>